<organism evidence="2 3">
    <name type="scientific">Kitasatospora cathayae</name>
    <dbReference type="NCBI Taxonomy" id="3004092"/>
    <lineage>
        <taxon>Bacteria</taxon>
        <taxon>Bacillati</taxon>
        <taxon>Actinomycetota</taxon>
        <taxon>Actinomycetes</taxon>
        <taxon>Kitasatosporales</taxon>
        <taxon>Streptomycetaceae</taxon>
        <taxon>Kitasatospora</taxon>
    </lineage>
</organism>
<dbReference type="Proteomes" id="UP001212821">
    <property type="component" value="Chromosome"/>
</dbReference>
<proteinExistence type="predicted"/>
<evidence type="ECO:0000313" key="3">
    <source>
        <dbReference type="Proteomes" id="UP001212821"/>
    </source>
</evidence>
<dbReference type="EMBL" id="CP115450">
    <property type="protein sequence ID" value="WBP91052.1"/>
    <property type="molecule type" value="Genomic_DNA"/>
</dbReference>
<accession>A0ABY7QE80</accession>
<protein>
    <submittedName>
        <fullName evidence="2">Uncharacterized protein</fullName>
    </submittedName>
</protein>
<reference evidence="3" key="1">
    <citation type="submission" date="2022-12" db="EMBL/GenBank/DDBJ databases">
        <authorList>
            <person name="Mo P."/>
        </authorList>
    </citation>
    <scope>NUCLEOTIDE SEQUENCE [LARGE SCALE GENOMIC DNA]</scope>
    <source>
        <strain evidence="3">HUAS 3-15</strain>
    </source>
</reference>
<feature type="chain" id="PRO_5045583699" evidence="1">
    <location>
        <begin position="40"/>
        <end position="280"/>
    </location>
</feature>
<gene>
    <name evidence="2" type="ORF">O1G21_37745</name>
</gene>
<feature type="signal peptide" evidence="1">
    <location>
        <begin position="1"/>
        <end position="39"/>
    </location>
</feature>
<evidence type="ECO:0000313" key="2">
    <source>
        <dbReference type="EMBL" id="WBP91052.1"/>
    </source>
</evidence>
<dbReference type="RefSeq" id="WP_270150194.1">
    <property type="nucleotide sequence ID" value="NZ_CP115450.1"/>
</dbReference>
<evidence type="ECO:0000256" key="1">
    <source>
        <dbReference type="SAM" id="SignalP"/>
    </source>
</evidence>
<keyword evidence="1" id="KW-0732">Signal</keyword>
<keyword evidence="3" id="KW-1185">Reference proteome</keyword>
<name>A0ABY7QE80_9ACTN</name>
<sequence>MRSVFGPRRLSQRRPGVLAAAVLLAAGGLFAPGAGVASAAGSAPVRACPAETTGPGLPALGAVPATAAVPDGVDVPATAAVYGARYPGEVHFLVAPGGWTCDVAFFAADGGEEAFVHPGAAVADPTGARFDAVVQAVFVSGGAQTNIDLVCGFVPRAGAAPNTCNAPARLPADRVHSVPTSAPGLLLTAVGVPANTREPNLPATGGPNRTVALVTFQSPGGPAQAISCTLPASASPVPTCQGALGHFLATGAAAKQLTRADLAAALTDLDAFVASYLAQS</sequence>